<gene>
    <name evidence="2" type="ORF">B9Z19DRAFT_1140983</name>
</gene>
<organism evidence="2 3">
    <name type="scientific">Tuber borchii</name>
    <name type="common">White truffle</name>
    <dbReference type="NCBI Taxonomy" id="42251"/>
    <lineage>
        <taxon>Eukaryota</taxon>
        <taxon>Fungi</taxon>
        <taxon>Dikarya</taxon>
        <taxon>Ascomycota</taxon>
        <taxon>Pezizomycotina</taxon>
        <taxon>Pezizomycetes</taxon>
        <taxon>Pezizales</taxon>
        <taxon>Tuberaceae</taxon>
        <taxon>Tuber</taxon>
    </lineage>
</organism>
<feature type="compositionally biased region" description="Gly residues" evidence="1">
    <location>
        <begin position="113"/>
        <end position="124"/>
    </location>
</feature>
<reference evidence="2 3" key="1">
    <citation type="submission" date="2017-04" db="EMBL/GenBank/DDBJ databases">
        <title>Draft genome sequence of Tuber borchii Vittad., a whitish edible truffle.</title>
        <authorList>
            <consortium name="DOE Joint Genome Institute"/>
            <person name="Murat C."/>
            <person name="Kuo A."/>
            <person name="Barry K.W."/>
            <person name="Clum A."/>
            <person name="Dockter R.B."/>
            <person name="Fauchery L."/>
            <person name="Iotti M."/>
            <person name="Kohler A."/>
            <person name="Labutti K."/>
            <person name="Lindquist E.A."/>
            <person name="Lipzen A."/>
            <person name="Ohm R.A."/>
            <person name="Wang M."/>
            <person name="Grigoriev I.V."/>
            <person name="Zambonelli A."/>
            <person name="Martin F.M."/>
        </authorList>
    </citation>
    <scope>NUCLEOTIDE SEQUENCE [LARGE SCALE GENOMIC DNA]</scope>
    <source>
        <strain evidence="2 3">Tbo3840</strain>
    </source>
</reference>
<accession>A0A2T6ZTL5</accession>
<evidence type="ECO:0000256" key="1">
    <source>
        <dbReference type="SAM" id="MobiDB-lite"/>
    </source>
</evidence>
<feature type="compositionally biased region" description="Low complexity" evidence="1">
    <location>
        <begin position="38"/>
        <end position="48"/>
    </location>
</feature>
<dbReference type="AlphaFoldDB" id="A0A2T6ZTL5"/>
<evidence type="ECO:0000313" key="3">
    <source>
        <dbReference type="Proteomes" id="UP000244722"/>
    </source>
</evidence>
<dbReference type="Proteomes" id="UP000244722">
    <property type="component" value="Unassembled WGS sequence"/>
</dbReference>
<feature type="compositionally biased region" description="Acidic residues" evidence="1">
    <location>
        <begin position="139"/>
        <end position="150"/>
    </location>
</feature>
<protein>
    <submittedName>
        <fullName evidence="2">Uncharacterized protein</fullName>
    </submittedName>
</protein>
<proteinExistence type="predicted"/>
<dbReference type="EMBL" id="NESQ01000105">
    <property type="protein sequence ID" value="PUU78831.1"/>
    <property type="molecule type" value="Genomic_DNA"/>
</dbReference>
<evidence type="ECO:0000313" key="2">
    <source>
        <dbReference type="EMBL" id="PUU78831.1"/>
    </source>
</evidence>
<feature type="compositionally biased region" description="Basic and acidic residues" evidence="1">
    <location>
        <begin position="57"/>
        <end position="70"/>
    </location>
</feature>
<feature type="compositionally biased region" description="Basic residues" evidence="1">
    <location>
        <begin position="76"/>
        <end position="88"/>
    </location>
</feature>
<feature type="region of interest" description="Disordered" evidence="1">
    <location>
        <begin position="38"/>
        <end position="162"/>
    </location>
</feature>
<keyword evidence="3" id="KW-1185">Reference proteome</keyword>
<sequence length="162" mass="16705">MEGSPKIDFEKLAQKMNYKSAGVANARFHQIKRAVIKASDAAATAAPGSSPPPSPAKKVEKAEKVKKEAVEENGVVKKRGRGRPRKVKVAPASAPSQPVGGEGGRGEKAFGEDFGGGGAPGAGEGVIDPRVLRVGTGDGVDEEEEEETEIEGEKGGRVGFGL</sequence>
<name>A0A2T6ZTL5_TUBBO</name>
<dbReference type="OrthoDB" id="5403747at2759"/>
<comment type="caution">
    <text evidence="2">The sequence shown here is derived from an EMBL/GenBank/DDBJ whole genome shotgun (WGS) entry which is preliminary data.</text>
</comment>